<comment type="caution">
    <text evidence="1">The sequence shown here is derived from an EMBL/GenBank/DDBJ whole genome shotgun (WGS) entry which is preliminary data.</text>
</comment>
<evidence type="ECO:0000313" key="2">
    <source>
        <dbReference type="Proteomes" id="UP001367508"/>
    </source>
</evidence>
<evidence type="ECO:0000313" key="1">
    <source>
        <dbReference type="EMBL" id="KAK7338355.1"/>
    </source>
</evidence>
<organism evidence="1 2">
    <name type="scientific">Canavalia gladiata</name>
    <name type="common">Sword bean</name>
    <name type="synonym">Dolichos gladiatus</name>
    <dbReference type="NCBI Taxonomy" id="3824"/>
    <lineage>
        <taxon>Eukaryota</taxon>
        <taxon>Viridiplantae</taxon>
        <taxon>Streptophyta</taxon>
        <taxon>Embryophyta</taxon>
        <taxon>Tracheophyta</taxon>
        <taxon>Spermatophyta</taxon>
        <taxon>Magnoliopsida</taxon>
        <taxon>eudicotyledons</taxon>
        <taxon>Gunneridae</taxon>
        <taxon>Pentapetalae</taxon>
        <taxon>rosids</taxon>
        <taxon>fabids</taxon>
        <taxon>Fabales</taxon>
        <taxon>Fabaceae</taxon>
        <taxon>Papilionoideae</taxon>
        <taxon>50 kb inversion clade</taxon>
        <taxon>NPAAA clade</taxon>
        <taxon>indigoferoid/millettioid clade</taxon>
        <taxon>Phaseoleae</taxon>
        <taxon>Canavalia</taxon>
    </lineage>
</organism>
<accession>A0AAN9LLN9</accession>
<proteinExistence type="predicted"/>
<protein>
    <submittedName>
        <fullName evidence="1">Uncharacterized protein</fullName>
    </submittedName>
</protein>
<dbReference type="AlphaFoldDB" id="A0AAN9LLN9"/>
<name>A0AAN9LLN9_CANGL</name>
<dbReference type="EMBL" id="JAYMYQ010000004">
    <property type="protein sequence ID" value="KAK7338355.1"/>
    <property type="molecule type" value="Genomic_DNA"/>
</dbReference>
<dbReference type="Proteomes" id="UP001367508">
    <property type="component" value="Unassembled WGS sequence"/>
</dbReference>
<keyword evidence="2" id="KW-1185">Reference proteome</keyword>
<sequence>MGTAWSFSTKAEILEVKADHRGMHQSMMLVASITAYSRAVEVHAFLFFPPRCMAEIEVRILTCGAGRASLFLGNLCTTNWYRVTQLVRNGDAYQRSSCALITSYEGS</sequence>
<gene>
    <name evidence="1" type="ORF">VNO77_18962</name>
</gene>
<reference evidence="1 2" key="1">
    <citation type="submission" date="2024-01" db="EMBL/GenBank/DDBJ databases">
        <title>The genomes of 5 underutilized Papilionoideae crops provide insights into root nodulation and disease resistanc.</title>
        <authorList>
            <person name="Jiang F."/>
        </authorList>
    </citation>
    <scope>NUCLEOTIDE SEQUENCE [LARGE SCALE GENOMIC DNA]</scope>
    <source>
        <strain evidence="1">LVBAO_FW01</strain>
        <tissue evidence="1">Leaves</tissue>
    </source>
</reference>